<protein>
    <submittedName>
        <fullName evidence="2">Uncharacterized protein</fullName>
    </submittedName>
</protein>
<reference evidence="2" key="1">
    <citation type="submission" date="2022-12" db="EMBL/GenBank/DDBJ databases">
        <title>Genome assemblies of Blomia tropicalis.</title>
        <authorList>
            <person name="Cui Y."/>
        </authorList>
    </citation>
    <scope>NUCLEOTIDE SEQUENCE</scope>
    <source>
        <tissue evidence="2">Adult mites</tissue>
    </source>
</reference>
<feature type="region of interest" description="Disordered" evidence="1">
    <location>
        <begin position="104"/>
        <end position="130"/>
    </location>
</feature>
<dbReference type="EMBL" id="JAPWDV010000004">
    <property type="protein sequence ID" value="KAJ6215330.1"/>
    <property type="molecule type" value="Genomic_DNA"/>
</dbReference>
<sequence length="144" mass="16090">MDEFEFVSLDTDSEDEVIFSQLVSESVYGSEIDAEEVGEIEKSSSSNSYNGKDGTLWNKHPSTKSSKTTSKKLINFRCGPTTKQPLPNYSNYQNSLLFQALASNRKSKTSRTKSGSIASPRSKSHHLTKTIRNYGFDKSISNLY</sequence>
<dbReference type="AlphaFoldDB" id="A0A9Q0M0J4"/>
<keyword evidence="3" id="KW-1185">Reference proteome</keyword>
<gene>
    <name evidence="2" type="ORF">RDWZM_009830</name>
</gene>
<evidence type="ECO:0000256" key="1">
    <source>
        <dbReference type="SAM" id="MobiDB-lite"/>
    </source>
</evidence>
<dbReference type="Proteomes" id="UP001142055">
    <property type="component" value="Chromosome 4"/>
</dbReference>
<evidence type="ECO:0000313" key="3">
    <source>
        <dbReference type="Proteomes" id="UP001142055"/>
    </source>
</evidence>
<organism evidence="2 3">
    <name type="scientific">Blomia tropicalis</name>
    <name type="common">Mite</name>
    <dbReference type="NCBI Taxonomy" id="40697"/>
    <lineage>
        <taxon>Eukaryota</taxon>
        <taxon>Metazoa</taxon>
        <taxon>Ecdysozoa</taxon>
        <taxon>Arthropoda</taxon>
        <taxon>Chelicerata</taxon>
        <taxon>Arachnida</taxon>
        <taxon>Acari</taxon>
        <taxon>Acariformes</taxon>
        <taxon>Sarcoptiformes</taxon>
        <taxon>Astigmata</taxon>
        <taxon>Glycyphagoidea</taxon>
        <taxon>Echimyopodidae</taxon>
        <taxon>Blomia</taxon>
    </lineage>
</organism>
<accession>A0A9Q0M0J4</accession>
<comment type="caution">
    <text evidence="2">The sequence shown here is derived from an EMBL/GenBank/DDBJ whole genome shotgun (WGS) entry which is preliminary data.</text>
</comment>
<proteinExistence type="predicted"/>
<evidence type="ECO:0000313" key="2">
    <source>
        <dbReference type="EMBL" id="KAJ6215330.1"/>
    </source>
</evidence>
<feature type="region of interest" description="Disordered" evidence="1">
    <location>
        <begin position="35"/>
        <end position="71"/>
    </location>
</feature>
<name>A0A9Q0M0J4_BLOTA</name>